<evidence type="ECO:0000313" key="2">
    <source>
        <dbReference type="EMBL" id="NIJ07544.1"/>
    </source>
</evidence>
<dbReference type="EMBL" id="JAAOZC010000002">
    <property type="protein sequence ID" value="NIJ07544.1"/>
    <property type="molecule type" value="Genomic_DNA"/>
</dbReference>
<protein>
    <submittedName>
        <fullName evidence="2">Uncharacterized protein (DUF4415 family)</fullName>
    </submittedName>
</protein>
<gene>
    <name evidence="2" type="ORF">FHS31_001140</name>
</gene>
<organism evidence="2 3">
    <name type="scientific">Sphingomonas vulcanisoli</name>
    <dbReference type="NCBI Taxonomy" id="1658060"/>
    <lineage>
        <taxon>Bacteria</taxon>
        <taxon>Pseudomonadati</taxon>
        <taxon>Pseudomonadota</taxon>
        <taxon>Alphaproteobacteria</taxon>
        <taxon>Sphingomonadales</taxon>
        <taxon>Sphingomonadaceae</taxon>
        <taxon>Sphingomonas</taxon>
    </lineage>
</organism>
<feature type="region of interest" description="Disordered" evidence="1">
    <location>
        <begin position="1"/>
        <end position="54"/>
    </location>
</feature>
<evidence type="ECO:0000313" key="3">
    <source>
        <dbReference type="Proteomes" id="UP000727456"/>
    </source>
</evidence>
<dbReference type="InterPro" id="IPR025528">
    <property type="entry name" value="BrnA_antitoxin"/>
</dbReference>
<dbReference type="Pfam" id="PF14384">
    <property type="entry name" value="BrnA_antitoxin"/>
    <property type="match status" value="1"/>
</dbReference>
<keyword evidence="3" id="KW-1185">Reference proteome</keyword>
<dbReference type="Proteomes" id="UP000727456">
    <property type="component" value="Unassembled WGS sequence"/>
</dbReference>
<proteinExistence type="predicted"/>
<comment type="caution">
    <text evidence="2">The sequence shown here is derived from an EMBL/GenBank/DDBJ whole genome shotgun (WGS) entry which is preliminary data.</text>
</comment>
<feature type="compositionally biased region" description="Acidic residues" evidence="1">
    <location>
        <begin position="8"/>
        <end position="18"/>
    </location>
</feature>
<evidence type="ECO:0000256" key="1">
    <source>
        <dbReference type="SAM" id="MobiDB-lite"/>
    </source>
</evidence>
<dbReference type="RefSeq" id="WP_167072402.1">
    <property type="nucleotide sequence ID" value="NZ_JAAOZC010000002.1"/>
</dbReference>
<name>A0ABX0TS41_9SPHN</name>
<sequence>MGKVELPEGFDENPEWTEETERRSRPASEILPPHAVAALTRRPRGRPPGGDKEATTIRLDRDVLAHFKGQGSGWQTRINAALRKVAGL</sequence>
<accession>A0ABX0TS41</accession>
<reference evidence="2 3" key="1">
    <citation type="submission" date="2020-03" db="EMBL/GenBank/DDBJ databases">
        <title>Genomic Encyclopedia of Type Strains, Phase III (KMG-III): the genomes of soil and plant-associated and newly described type strains.</title>
        <authorList>
            <person name="Whitman W."/>
        </authorList>
    </citation>
    <scope>NUCLEOTIDE SEQUENCE [LARGE SCALE GENOMIC DNA]</scope>
    <source>
        <strain evidence="2 3">CECT 8804</strain>
    </source>
</reference>